<evidence type="ECO:0000259" key="11">
    <source>
        <dbReference type="Pfam" id="PF21226"/>
    </source>
</evidence>
<evidence type="ECO:0000256" key="1">
    <source>
        <dbReference type="ARBA" id="ARBA00000439"/>
    </source>
</evidence>
<keyword evidence="13" id="KW-1185">Reference proteome</keyword>
<evidence type="ECO:0000256" key="4">
    <source>
        <dbReference type="ARBA" id="ARBA00020295"/>
    </source>
</evidence>
<dbReference type="STRING" id="631454.N177_3728"/>
<dbReference type="InterPro" id="IPR017853">
    <property type="entry name" value="GH"/>
</dbReference>
<feature type="domain" description="MalQ N-terminal beta-sandwich" evidence="11">
    <location>
        <begin position="65"/>
        <end position="141"/>
    </location>
</feature>
<dbReference type="InterPro" id="IPR048458">
    <property type="entry name" value="MalQ_N"/>
</dbReference>
<dbReference type="Pfam" id="PF21226">
    <property type="entry name" value="MalQ_N"/>
    <property type="match status" value="1"/>
</dbReference>
<dbReference type="Gene3D" id="3.20.20.80">
    <property type="entry name" value="Glycosidases"/>
    <property type="match status" value="1"/>
</dbReference>
<dbReference type="EC" id="2.4.1.25" evidence="3 10"/>
<dbReference type="EMBL" id="AWXZ01000040">
    <property type="protein sequence ID" value="ESR22592.1"/>
    <property type="molecule type" value="Genomic_DNA"/>
</dbReference>
<evidence type="ECO:0000256" key="9">
    <source>
        <dbReference type="ARBA" id="ARBA00031501"/>
    </source>
</evidence>
<dbReference type="SUPFAM" id="SSF51445">
    <property type="entry name" value="(Trans)glycosidases"/>
    <property type="match status" value="1"/>
</dbReference>
<protein>
    <recommendedName>
        <fullName evidence="4 10">4-alpha-glucanotransferase</fullName>
        <ecNumber evidence="3 10">2.4.1.25</ecNumber>
    </recommendedName>
    <alternativeName>
        <fullName evidence="8 10">Amylomaltase</fullName>
    </alternativeName>
    <alternativeName>
        <fullName evidence="9 10">Disproportionating enzyme</fullName>
    </alternativeName>
</protein>
<dbReference type="NCBIfam" id="TIGR00217">
    <property type="entry name" value="malQ"/>
    <property type="match status" value="1"/>
</dbReference>
<evidence type="ECO:0000256" key="3">
    <source>
        <dbReference type="ARBA" id="ARBA00012560"/>
    </source>
</evidence>
<evidence type="ECO:0000256" key="8">
    <source>
        <dbReference type="ARBA" id="ARBA00031423"/>
    </source>
</evidence>
<evidence type="ECO:0000256" key="6">
    <source>
        <dbReference type="ARBA" id="ARBA00022679"/>
    </source>
</evidence>
<comment type="similarity">
    <text evidence="2 10">Belongs to the disproportionating enzyme family.</text>
</comment>
<evidence type="ECO:0000313" key="12">
    <source>
        <dbReference type="EMBL" id="ESR22592.1"/>
    </source>
</evidence>
<dbReference type="RefSeq" id="WP_023433838.1">
    <property type="nucleotide sequence ID" value="NZ_AWXZ01000040.1"/>
</dbReference>
<dbReference type="GO" id="GO:0004134">
    <property type="term" value="F:4-alpha-glucanotransferase activity"/>
    <property type="evidence" value="ECO:0007669"/>
    <property type="project" value="UniProtKB-EC"/>
</dbReference>
<reference evidence="12 13" key="1">
    <citation type="journal article" date="2014" name="Genome Announc.">
        <title>Draft Genome Sequence of Lutibaculum baratangense Strain AMV1T, Isolated from a Mud Volcano in Andamans, India.</title>
        <authorList>
            <person name="Singh A."/>
            <person name="Sreenivas A."/>
            <person name="Sathyanarayana Reddy G."/>
            <person name="Pinnaka A.K."/>
            <person name="Shivaji S."/>
        </authorList>
    </citation>
    <scope>NUCLEOTIDE SEQUENCE [LARGE SCALE GENOMIC DNA]</scope>
    <source>
        <strain evidence="12 13">AMV1</strain>
    </source>
</reference>
<dbReference type="Proteomes" id="UP000017819">
    <property type="component" value="Unassembled WGS sequence"/>
</dbReference>
<dbReference type="eggNOG" id="COG1640">
    <property type="taxonomic scope" value="Bacteria"/>
</dbReference>
<evidence type="ECO:0000256" key="7">
    <source>
        <dbReference type="ARBA" id="ARBA00023277"/>
    </source>
</evidence>
<sequence>MSEVLDRLADACGIEPAYHDISGRHHVASPETKRALIEAMGLAAGSDGECRDSLGRLEERQGAALGPVVVSREADRIVAEVRLPDAEPHWQLRHENGEAVEGRAEIRHGRLEIRFPPLPHGRAKLHLEIGEGIETEVILAPPRCVTPADLGIDRAFGITAQVYSIRDARDVPTGDYTSLADLARRAGQAGADLVGINPVHAPFPAAFDRPSPYSPSNRGFLDWRLVDIAAVPGAAPDDAGTVPPSEALVDWPAALNWRMAALRKAHGRFMAGSDDAARDEFLRFRAAGGEDLHNQCLFDALSDHFEGRAWWDWPEEYRSARSGTVARFAEENQEATSFFAYLQWLADRQLARAHDVGRHAGMRLGLYRDLAVGADPAGSASWATPELVVPAASVGAPPDDLAPGGQNWGLAPFSPVALQANAYRPIGAAFAASMRHAGAVRIDHAMALQRLFWIPRGGSAADGAYVRYPFHDLLAVLALESNRARAVVIGEDLGTVPSGFREAMHDNGMLAYRVLPFERRDDGSFKEPQEYPQLAAACTATHDMPTVRGWLAGRDAHWRANVGQIPDEAEARANREADVARLVETLQRLDLLDGADPLTESEFVAAVHRFVARTASCLAFVQIEDLARELEQPNLPGTLDEHPNWRRRLGRDLSAIFSDPATDAILTDLRAQRPRR</sequence>
<evidence type="ECO:0000313" key="13">
    <source>
        <dbReference type="Proteomes" id="UP000017819"/>
    </source>
</evidence>
<proteinExistence type="inferred from homology"/>
<dbReference type="PANTHER" id="PTHR32438">
    <property type="entry name" value="4-ALPHA-GLUCANOTRANSFERASE DPE1, CHLOROPLASTIC/AMYLOPLASTIC"/>
    <property type="match status" value="1"/>
</dbReference>
<name>V4QS51_9HYPH</name>
<dbReference type="PATRIC" id="fig|631454.5.peg.3681"/>
<dbReference type="Pfam" id="PF02446">
    <property type="entry name" value="Glyco_hydro_77"/>
    <property type="match status" value="1"/>
</dbReference>
<dbReference type="GO" id="GO:0005975">
    <property type="term" value="P:carbohydrate metabolic process"/>
    <property type="evidence" value="ECO:0007669"/>
    <property type="project" value="InterPro"/>
</dbReference>
<keyword evidence="5 10" id="KW-0328">Glycosyltransferase</keyword>
<accession>V4QS51</accession>
<organism evidence="12 13">
    <name type="scientific">Lutibaculum baratangense AMV1</name>
    <dbReference type="NCBI Taxonomy" id="631454"/>
    <lineage>
        <taxon>Bacteria</taxon>
        <taxon>Pseudomonadati</taxon>
        <taxon>Pseudomonadota</taxon>
        <taxon>Alphaproteobacteria</taxon>
        <taxon>Hyphomicrobiales</taxon>
        <taxon>Tepidamorphaceae</taxon>
        <taxon>Lutibaculum</taxon>
    </lineage>
</organism>
<evidence type="ECO:0000256" key="5">
    <source>
        <dbReference type="ARBA" id="ARBA00022676"/>
    </source>
</evidence>
<comment type="catalytic activity">
    <reaction evidence="1 10">
        <text>Transfers a segment of a (1-&gt;4)-alpha-D-glucan to a new position in an acceptor, which may be glucose or a (1-&gt;4)-alpha-D-glucan.</text>
        <dbReference type="EC" id="2.4.1.25"/>
    </reaction>
</comment>
<dbReference type="PANTHER" id="PTHR32438:SF5">
    <property type="entry name" value="4-ALPHA-GLUCANOTRANSFERASE DPE1, CHLOROPLASTIC_AMYLOPLASTIC"/>
    <property type="match status" value="1"/>
</dbReference>
<gene>
    <name evidence="12" type="ORF">N177_3728</name>
</gene>
<keyword evidence="6 10" id="KW-0808">Transferase</keyword>
<dbReference type="InterPro" id="IPR003385">
    <property type="entry name" value="Glyco_hydro_77"/>
</dbReference>
<dbReference type="OrthoDB" id="9763489at2"/>
<evidence type="ECO:0000256" key="2">
    <source>
        <dbReference type="ARBA" id="ARBA00005684"/>
    </source>
</evidence>
<evidence type="ECO:0000256" key="10">
    <source>
        <dbReference type="RuleBase" id="RU361207"/>
    </source>
</evidence>
<comment type="caution">
    <text evidence="12">The sequence shown here is derived from an EMBL/GenBank/DDBJ whole genome shotgun (WGS) entry which is preliminary data.</text>
</comment>
<dbReference type="AlphaFoldDB" id="V4QS51"/>
<keyword evidence="7 10" id="KW-0119">Carbohydrate metabolism</keyword>